<dbReference type="GO" id="GO:0005576">
    <property type="term" value="C:extracellular region"/>
    <property type="evidence" value="ECO:0007669"/>
    <property type="project" value="UniProtKB-SubCell"/>
</dbReference>
<evidence type="ECO:0000256" key="5">
    <source>
        <dbReference type="ARBA" id="ARBA00068096"/>
    </source>
</evidence>
<name>A0A5E4M717_9HEMI</name>
<dbReference type="GO" id="GO:0004252">
    <property type="term" value="F:serine-type endopeptidase activity"/>
    <property type="evidence" value="ECO:0007669"/>
    <property type="project" value="InterPro"/>
</dbReference>
<evidence type="ECO:0000256" key="2">
    <source>
        <dbReference type="ARBA" id="ARBA00022525"/>
    </source>
</evidence>
<evidence type="ECO:0000256" key="7">
    <source>
        <dbReference type="SAM" id="SignalP"/>
    </source>
</evidence>
<dbReference type="InterPro" id="IPR001254">
    <property type="entry name" value="Trypsin_dom"/>
</dbReference>
<dbReference type="GO" id="GO:0006508">
    <property type="term" value="P:proteolysis"/>
    <property type="evidence" value="ECO:0007669"/>
    <property type="project" value="UniProtKB-KW"/>
</dbReference>
<dbReference type="InterPro" id="IPR043504">
    <property type="entry name" value="Peptidase_S1_PA_chymotrypsin"/>
</dbReference>
<dbReference type="InterPro" id="IPR018114">
    <property type="entry name" value="TRYPSIN_HIS"/>
</dbReference>
<dbReference type="Proteomes" id="UP000325440">
    <property type="component" value="Unassembled WGS sequence"/>
</dbReference>
<comment type="similarity">
    <text evidence="4">Belongs to the peptidase S1 family. CLIP subfamily.</text>
</comment>
<comment type="subcellular location">
    <subcellularLocation>
        <location evidence="1">Secreted</location>
    </subcellularLocation>
</comment>
<evidence type="ECO:0000313" key="10">
    <source>
        <dbReference type="Proteomes" id="UP000325440"/>
    </source>
</evidence>
<reference evidence="9 10" key="1">
    <citation type="submission" date="2019-08" db="EMBL/GenBank/DDBJ databases">
        <authorList>
            <person name="Alioto T."/>
            <person name="Alioto T."/>
            <person name="Gomez Garrido J."/>
        </authorList>
    </citation>
    <scope>NUCLEOTIDE SEQUENCE [LARGE SCALE GENOMIC DNA]</scope>
</reference>
<evidence type="ECO:0000259" key="8">
    <source>
        <dbReference type="PROSITE" id="PS50240"/>
    </source>
</evidence>
<evidence type="ECO:0000313" key="9">
    <source>
        <dbReference type="EMBL" id="VVC27188.1"/>
    </source>
</evidence>
<keyword evidence="7" id="KW-0732">Signal</keyword>
<keyword evidence="10" id="KW-1185">Reference proteome</keyword>
<dbReference type="OrthoDB" id="6261922at2759"/>
<feature type="signal peptide" evidence="7">
    <location>
        <begin position="1"/>
        <end position="21"/>
    </location>
</feature>
<dbReference type="InterPro" id="IPR001314">
    <property type="entry name" value="Peptidase_S1A"/>
</dbReference>
<dbReference type="CDD" id="cd00190">
    <property type="entry name" value="Tryp_SPc"/>
    <property type="match status" value="1"/>
</dbReference>
<gene>
    <name evidence="9" type="ORF">CINCED_3A015072</name>
</gene>
<feature type="chain" id="PRO_5023089397" description="Phenoloxidase-activating factor 2" evidence="7">
    <location>
        <begin position="22"/>
        <end position="429"/>
    </location>
</feature>
<dbReference type="PROSITE" id="PS00134">
    <property type="entry name" value="TRYPSIN_HIS"/>
    <property type="match status" value="1"/>
</dbReference>
<evidence type="ECO:0000256" key="3">
    <source>
        <dbReference type="ARBA" id="ARBA00023157"/>
    </source>
</evidence>
<dbReference type="EMBL" id="CABPRJ010000070">
    <property type="protein sequence ID" value="VVC27188.1"/>
    <property type="molecule type" value="Genomic_DNA"/>
</dbReference>
<sequence>MPPWFILLFTTMFMFLQVTQAQNENINDNDSDKYYTGEYSIFPRPSEANNNTFEINGIPDKNWLDTFPPPPEDQFLSTSIPSSSPLPLRIDGCVCVKFWLCPNKTIITDGATLIDIRLNINNTCENYLDRCCDYPDDPTPPNVIIPMKEELQQCGKWNYNGIAFKITGNTNNETDPGEFPWMVIILNLHPNNKTRIELLCGGSLIHPKVILTAAHCLSSNLKLEDLIVRAGEWDLKQDQELSPHQDRKVLRIVKHEKFSKGSGYNDIGLIFLTEPFILQPHISTVCLPPQDFKFRESDEEHCKVSGWGSNIDGVYQAILKKVDLSIVGRDTCEVKYKQSYGMAFKLHSSFICAGGINGKNTCKGDGGGPLVCPVSRNSTRYHQAGIVSWGIGCGNGYPGLYTDVSQFRNWIDQQMIDLDQSYYDANNVV</sequence>
<dbReference type="SMART" id="SM00020">
    <property type="entry name" value="Tryp_SPc"/>
    <property type="match status" value="1"/>
</dbReference>
<keyword evidence="2" id="KW-0964">Secreted</keyword>
<protein>
    <recommendedName>
        <fullName evidence="5">Phenoloxidase-activating factor 2</fullName>
    </recommendedName>
    <alternativeName>
        <fullName evidence="6">Prophenoloxidase-activating factor II</fullName>
    </alternativeName>
</protein>
<keyword evidence="9" id="KW-0645">Protease</keyword>
<feature type="domain" description="Peptidase S1" evidence="8">
    <location>
        <begin position="166"/>
        <end position="416"/>
    </location>
</feature>
<dbReference type="PROSITE" id="PS50240">
    <property type="entry name" value="TRYPSIN_DOM"/>
    <property type="match status" value="1"/>
</dbReference>
<proteinExistence type="inferred from homology"/>
<organism evidence="9 10">
    <name type="scientific">Cinara cedri</name>
    <dbReference type="NCBI Taxonomy" id="506608"/>
    <lineage>
        <taxon>Eukaryota</taxon>
        <taxon>Metazoa</taxon>
        <taxon>Ecdysozoa</taxon>
        <taxon>Arthropoda</taxon>
        <taxon>Hexapoda</taxon>
        <taxon>Insecta</taxon>
        <taxon>Pterygota</taxon>
        <taxon>Neoptera</taxon>
        <taxon>Paraneoptera</taxon>
        <taxon>Hemiptera</taxon>
        <taxon>Sternorrhyncha</taxon>
        <taxon>Aphidomorpha</taxon>
        <taxon>Aphidoidea</taxon>
        <taxon>Aphididae</taxon>
        <taxon>Lachninae</taxon>
        <taxon>Cinara</taxon>
    </lineage>
</organism>
<dbReference type="Gene3D" id="2.40.10.10">
    <property type="entry name" value="Trypsin-like serine proteases"/>
    <property type="match status" value="2"/>
</dbReference>
<dbReference type="SUPFAM" id="SSF50494">
    <property type="entry name" value="Trypsin-like serine proteases"/>
    <property type="match status" value="1"/>
</dbReference>
<keyword evidence="9" id="KW-0378">Hydrolase</keyword>
<accession>A0A5E4M717</accession>
<dbReference type="Pfam" id="PF00089">
    <property type="entry name" value="Trypsin"/>
    <property type="match status" value="1"/>
</dbReference>
<dbReference type="InterPro" id="IPR009003">
    <property type="entry name" value="Peptidase_S1_PA"/>
</dbReference>
<dbReference type="InterPro" id="IPR041515">
    <property type="entry name" value="PPAF-2-like_Clip"/>
</dbReference>
<dbReference type="PANTHER" id="PTHR24256">
    <property type="entry name" value="TRYPTASE-RELATED"/>
    <property type="match status" value="1"/>
</dbReference>
<keyword evidence="3" id="KW-1015">Disulfide bond</keyword>
<dbReference type="Pfam" id="PF18322">
    <property type="entry name" value="CLIP_1"/>
    <property type="match status" value="1"/>
</dbReference>
<dbReference type="AlphaFoldDB" id="A0A5E4M717"/>
<dbReference type="PRINTS" id="PR00722">
    <property type="entry name" value="CHYMOTRYPSIN"/>
</dbReference>
<evidence type="ECO:0000256" key="4">
    <source>
        <dbReference type="ARBA" id="ARBA00024195"/>
    </source>
</evidence>
<evidence type="ECO:0000256" key="6">
    <source>
        <dbReference type="ARBA" id="ARBA00076468"/>
    </source>
</evidence>
<evidence type="ECO:0000256" key="1">
    <source>
        <dbReference type="ARBA" id="ARBA00004613"/>
    </source>
</evidence>
<dbReference type="InterPro" id="IPR051487">
    <property type="entry name" value="Ser/Thr_Proteases_Immune/Dev"/>
</dbReference>
<dbReference type="FunFam" id="2.40.10.10:FF:000038">
    <property type="entry name" value="Serine protease"/>
    <property type="match status" value="1"/>
</dbReference>